<dbReference type="Pfam" id="PF13392">
    <property type="entry name" value="HNH_3"/>
    <property type="match status" value="1"/>
</dbReference>
<organism evidence="2">
    <name type="scientific">marine sediment metagenome</name>
    <dbReference type="NCBI Taxonomy" id="412755"/>
    <lineage>
        <taxon>unclassified sequences</taxon>
        <taxon>metagenomes</taxon>
        <taxon>ecological metagenomes</taxon>
    </lineage>
</organism>
<proteinExistence type="predicted"/>
<gene>
    <name evidence="2" type="ORF">LCGC14_3009750</name>
</gene>
<reference evidence="2" key="1">
    <citation type="journal article" date="2015" name="Nature">
        <title>Complex archaea that bridge the gap between prokaryotes and eukaryotes.</title>
        <authorList>
            <person name="Spang A."/>
            <person name="Saw J.H."/>
            <person name="Jorgensen S.L."/>
            <person name="Zaremba-Niedzwiedzka K."/>
            <person name="Martijn J."/>
            <person name="Lind A.E."/>
            <person name="van Eijk R."/>
            <person name="Schleper C."/>
            <person name="Guy L."/>
            <person name="Ettema T.J."/>
        </authorList>
    </citation>
    <scope>NUCLEOTIDE SEQUENCE</scope>
</reference>
<dbReference type="InterPro" id="IPR003615">
    <property type="entry name" value="HNH_nuc"/>
</dbReference>
<protein>
    <recommendedName>
        <fullName evidence="1">HNH nuclease domain-containing protein</fullName>
    </recommendedName>
</protein>
<dbReference type="InterPro" id="IPR044925">
    <property type="entry name" value="His-Me_finger_sf"/>
</dbReference>
<name>A0A0F8ZPT3_9ZZZZ</name>
<comment type="caution">
    <text evidence="2">The sequence shown here is derived from an EMBL/GenBank/DDBJ whole genome shotgun (WGS) entry which is preliminary data.</text>
</comment>
<evidence type="ECO:0000259" key="1">
    <source>
        <dbReference type="Pfam" id="PF13392"/>
    </source>
</evidence>
<feature type="domain" description="HNH nuclease" evidence="1">
    <location>
        <begin position="145"/>
        <end position="181"/>
    </location>
</feature>
<dbReference type="EMBL" id="LAZR01062263">
    <property type="protein sequence ID" value="KKK61896.1"/>
    <property type="molecule type" value="Genomic_DNA"/>
</dbReference>
<dbReference type="Gene3D" id="3.90.75.20">
    <property type="match status" value="1"/>
</dbReference>
<dbReference type="SUPFAM" id="SSF54060">
    <property type="entry name" value="His-Me finger endonucleases"/>
    <property type="match status" value="1"/>
</dbReference>
<accession>A0A0F8ZPT3</accession>
<sequence>MSTRFFTDQQESDIAAEYAATGLGLAPLSIKHGCANVTILQALRRQGQPRRPAGGRIRKWTNSEIQEIKDLWNSGMSVTAIGKKIHACSNVLRGFRLAGIQPHPRPATGERSGRWKGGRIDSNGYILLKVPDNPMAMRSGLVFEHRLVMAAKLGRPLGKNETVHHINGDVKDNRIENLQLRRSKHGKGVALHCLDCGSINISEVELAGGIGPLPQKVIEQGRC</sequence>
<evidence type="ECO:0000313" key="2">
    <source>
        <dbReference type="EMBL" id="KKK61896.1"/>
    </source>
</evidence>
<dbReference type="AlphaFoldDB" id="A0A0F8ZPT3"/>